<comment type="caution">
    <text evidence="1">The sequence shown here is derived from an EMBL/GenBank/DDBJ whole genome shotgun (WGS) entry which is preliminary data.</text>
</comment>
<sequence>MPTPSFKTREDLDGMIAELDGKLETLYRNADNVTRPEIWANLTNATLKLVAPDDQDYAYERLYALFKAHQASSSTPRRTAVEEVPTTG</sequence>
<evidence type="ECO:0000313" key="1">
    <source>
        <dbReference type="EMBL" id="MEL1263327.1"/>
    </source>
</evidence>
<gene>
    <name evidence="1" type="ORF">AAD027_02950</name>
</gene>
<dbReference type="EMBL" id="JBBWWT010000001">
    <property type="protein sequence ID" value="MEL1263327.1"/>
    <property type="molecule type" value="Genomic_DNA"/>
</dbReference>
<evidence type="ECO:0000313" key="2">
    <source>
        <dbReference type="Proteomes" id="UP001459204"/>
    </source>
</evidence>
<dbReference type="RefSeq" id="WP_341724507.1">
    <property type="nucleotide sequence ID" value="NZ_JBBWWT010000001.1"/>
</dbReference>
<accession>A0ABU9IY34</accession>
<dbReference type="Proteomes" id="UP001459204">
    <property type="component" value="Unassembled WGS sequence"/>
</dbReference>
<reference evidence="1 2" key="1">
    <citation type="submission" date="2024-04" db="EMBL/GenBank/DDBJ databases">
        <title>Draft genome sequence of Pseudoxanthomonas putridarboris WD12.</title>
        <authorList>
            <person name="Oh J."/>
        </authorList>
    </citation>
    <scope>NUCLEOTIDE SEQUENCE [LARGE SCALE GENOMIC DNA]</scope>
    <source>
        <strain evidence="1 2">WD12</strain>
    </source>
</reference>
<organism evidence="1 2">
    <name type="scientific">Pseudoxanthomonas putridarboris</name>
    <dbReference type="NCBI Taxonomy" id="752605"/>
    <lineage>
        <taxon>Bacteria</taxon>
        <taxon>Pseudomonadati</taxon>
        <taxon>Pseudomonadota</taxon>
        <taxon>Gammaproteobacteria</taxon>
        <taxon>Lysobacterales</taxon>
        <taxon>Lysobacteraceae</taxon>
        <taxon>Pseudoxanthomonas</taxon>
    </lineage>
</organism>
<keyword evidence="2" id="KW-1185">Reference proteome</keyword>
<protein>
    <submittedName>
        <fullName evidence="1">Uncharacterized protein</fullName>
    </submittedName>
</protein>
<name>A0ABU9IY34_9GAMM</name>
<proteinExistence type="predicted"/>